<dbReference type="PANTHER" id="PTHR23521">
    <property type="entry name" value="TRANSPORTER MFS SUPERFAMILY"/>
    <property type="match status" value="1"/>
</dbReference>
<reference evidence="6 7" key="1">
    <citation type="submission" date="2024-06" db="EMBL/GenBank/DDBJ databases">
        <title>Sorghum-associated microbial communities from plants grown in Nebraska, USA.</title>
        <authorList>
            <person name="Schachtman D."/>
        </authorList>
    </citation>
    <scope>NUCLEOTIDE SEQUENCE [LARGE SCALE GENOMIC DNA]</scope>
    <source>
        <strain evidence="6 7">1757</strain>
    </source>
</reference>
<feature type="transmembrane region" description="Helical" evidence="4">
    <location>
        <begin position="37"/>
        <end position="61"/>
    </location>
</feature>
<feature type="transmembrane region" description="Helical" evidence="4">
    <location>
        <begin position="156"/>
        <end position="177"/>
    </location>
</feature>
<feature type="transmembrane region" description="Helical" evidence="4">
    <location>
        <begin position="328"/>
        <end position="347"/>
    </location>
</feature>
<dbReference type="EMBL" id="JBEPSD010000002">
    <property type="protein sequence ID" value="MET4570022.1"/>
    <property type="molecule type" value="Genomic_DNA"/>
</dbReference>
<organism evidence="6 7">
    <name type="scientific">Rhodanobacter soli</name>
    <dbReference type="NCBI Taxonomy" id="590609"/>
    <lineage>
        <taxon>Bacteria</taxon>
        <taxon>Pseudomonadati</taxon>
        <taxon>Pseudomonadota</taxon>
        <taxon>Gammaproteobacteria</taxon>
        <taxon>Lysobacterales</taxon>
        <taxon>Rhodanobacteraceae</taxon>
        <taxon>Rhodanobacter</taxon>
    </lineage>
</organism>
<evidence type="ECO:0000256" key="1">
    <source>
        <dbReference type="ARBA" id="ARBA00022692"/>
    </source>
</evidence>
<keyword evidence="7" id="KW-1185">Reference proteome</keyword>
<evidence type="ECO:0000259" key="5">
    <source>
        <dbReference type="PROSITE" id="PS50850"/>
    </source>
</evidence>
<evidence type="ECO:0000313" key="7">
    <source>
        <dbReference type="Proteomes" id="UP001549251"/>
    </source>
</evidence>
<dbReference type="SUPFAM" id="SSF103473">
    <property type="entry name" value="MFS general substrate transporter"/>
    <property type="match status" value="1"/>
</dbReference>
<dbReference type="CDD" id="cd17477">
    <property type="entry name" value="MFS_YcaD_like"/>
    <property type="match status" value="1"/>
</dbReference>
<evidence type="ECO:0000256" key="4">
    <source>
        <dbReference type="SAM" id="Phobius"/>
    </source>
</evidence>
<dbReference type="Pfam" id="PF07690">
    <property type="entry name" value="MFS_1"/>
    <property type="match status" value="1"/>
</dbReference>
<feature type="transmembrane region" description="Helical" evidence="4">
    <location>
        <begin position="198"/>
        <end position="219"/>
    </location>
</feature>
<dbReference type="RefSeq" id="WP_354550302.1">
    <property type="nucleotide sequence ID" value="NZ_JBEPSD010000002.1"/>
</dbReference>
<keyword evidence="2 4" id="KW-1133">Transmembrane helix</keyword>
<accession>A0ABV2PYA3</accession>
<dbReference type="InterPro" id="IPR036259">
    <property type="entry name" value="MFS_trans_sf"/>
</dbReference>
<dbReference type="InterPro" id="IPR020846">
    <property type="entry name" value="MFS_dom"/>
</dbReference>
<dbReference type="PANTHER" id="PTHR23521:SF3">
    <property type="entry name" value="MFS TRANSPORTER"/>
    <property type="match status" value="1"/>
</dbReference>
<sequence length="412" mass="43655">MLSSIRTTAPLLSSTVFLLMGVSLLHTHIALQGEALGFSVAMIGILTSAYYTGFLIGTYTVPRLTHRFGHIRTFAFCTSVLAVVVLVQALTSIYAAWLVLRVLQGLLLVGLYAIIESWLNTAADPKHRSSVFAVYMMLNLGASAVAQQFLHLGGEGFVLFCVVAILVCAANLPVVMTPQPQPSIHAASRVQVGRMFRLVPTALVSALISGMVLGAFWGLLPLYAAARGLGIAEVGTYMSVAIAGGVVLQLPLGRLSDRIDRRLALALIGAAAALAALANLALPTAGHLAAMLLVFAFGGMSFAVYPIAVAHLVDYLRRDELLSGSSTVLLVNGIGSAVGPLLAGALMTLTRPAFLFAWFAILDGLLAGYALYRFTRRKREVTPDDNFVPLVNTTPGAMDMHPDAPQRPGEVT</sequence>
<feature type="domain" description="Major facilitator superfamily (MFS) profile" evidence="5">
    <location>
        <begin position="7"/>
        <end position="376"/>
    </location>
</feature>
<feature type="transmembrane region" description="Helical" evidence="4">
    <location>
        <begin position="231"/>
        <end position="251"/>
    </location>
</feature>
<proteinExistence type="predicted"/>
<evidence type="ECO:0000313" key="6">
    <source>
        <dbReference type="EMBL" id="MET4570022.1"/>
    </source>
</evidence>
<dbReference type="InterPro" id="IPR047200">
    <property type="entry name" value="MFS_YcaD-like"/>
</dbReference>
<dbReference type="Proteomes" id="UP001549251">
    <property type="component" value="Unassembled WGS sequence"/>
</dbReference>
<feature type="transmembrane region" description="Helical" evidence="4">
    <location>
        <begin position="102"/>
        <end position="119"/>
    </location>
</feature>
<protein>
    <submittedName>
        <fullName evidence="6">MFS family permease</fullName>
    </submittedName>
</protein>
<feature type="transmembrane region" description="Helical" evidence="4">
    <location>
        <begin position="288"/>
        <end position="316"/>
    </location>
</feature>
<feature type="transmembrane region" description="Helical" evidence="4">
    <location>
        <begin position="353"/>
        <end position="372"/>
    </location>
</feature>
<dbReference type="PROSITE" id="PS50850">
    <property type="entry name" value="MFS"/>
    <property type="match status" value="1"/>
</dbReference>
<gene>
    <name evidence="6" type="ORF">ABIE04_002383</name>
</gene>
<keyword evidence="3 4" id="KW-0472">Membrane</keyword>
<comment type="caution">
    <text evidence="6">The sequence shown here is derived from an EMBL/GenBank/DDBJ whole genome shotgun (WGS) entry which is preliminary data.</text>
</comment>
<dbReference type="Gene3D" id="1.20.1250.20">
    <property type="entry name" value="MFS general substrate transporter like domains"/>
    <property type="match status" value="2"/>
</dbReference>
<keyword evidence="1 4" id="KW-0812">Transmembrane</keyword>
<feature type="transmembrane region" description="Helical" evidence="4">
    <location>
        <begin position="263"/>
        <end position="282"/>
    </location>
</feature>
<name>A0ABV2PYA3_9GAMM</name>
<evidence type="ECO:0000256" key="3">
    <source>
        <dbReference type="ARBA" id="ARBA00023136"/>
    </source>
</evidence>
<dbReference type="InterPro" id="IPR011701">
    <property type="entry name" value="MFS"/>
</dbReference>
<feature type="transmembrane region" description="Helical" evidence="4">
    <location>
        <begin position="73"/>
        <end position="96"/>
    </location>
</feature>
<feature type="transmembrane region" description="Helical" evidence="4">
    <location>
        <begin position="131"/>
        <end position="150"/>
    </location>
</feature>
<evidence type="ECO:0000256" key="2">
    <source>
        <dbReference type="ARBA" id="ARBA00022989"/>
    </source>
</evidence>